<name>A0ABW6VEP4_MICFU</name>
<dbReference type="RefSeq" id="WP_387345886.1">
    <property type="nucleotide sequence ID" value="NZ_JBIAXI010000024.1"/>
</dbReference>
<evidence type="ECO:0000256" key="1">
    <source>
        <dbReference type="SAM" id="SignalP"/>
    </source>
</evidence>
<keyword evidence="1" id="KW-0732">Signal</keyword>
<evidence type="ECO:0000259" key="2">
    <source>
        <dbReference type="Pfam" id="PF01145"/>
    </source>
</evidence>
<keyword evidence="4" id="KW-1185">Reference proteome</keyword>
<feature type="domain" description="Band 7" evidence="2">
    <location>
        <begin position="70"/>
        <end position="247"/>
    </location>
</feature>
<reference evidence="3 4" key="1">
    <citation type="submission" date="2024-10" db="EMBL/GenBank/DDBJ databases">
        <title>The Natural Products Discovery Center: Release of the First 8490 Sequenced Strains for Exploring Actinobacteria Biosynthetic Diversity.</title>
        <authorList>
            <person name="Kalkreuter E."/>
            <person name="Kautsar S.A."/>
            <person name="Yang D."/>
            <person name="Bader C.D."/>
            <person name="Teijaro C.N."/>
            <person name="Fluegel L."/>
            <person name="Davis C.M."/>
            <person name="Simpson J.R."/>
            <person name="Lauterbach L."/>
            <person name="Steele A.D."/>
            <person name="Gui C."/>
            <person name="Meng S."/>
            <person name="Li G."/>
            <person name="Viehrig K."/>
            <person name="Ye F."/>
            <person name="Su P."/>
            <person name="Kiefer A.F."/>
            <person name="Nichols A."/>
            <person name="Cepeda A.J."/>
            <person name="Yan W."/>
            <person name="Fan B."/>
            <person name="Jiang Y."/>
            <person name="Adhikari A."/>
            <person name="Zheng C.-J."/>
            <person name="Schuster L."/>
            <person name="Cowan T.M."/>
            <person name="Smanski M.J."/>
            <person name="Chevrette M.G."/>
            <person name="De Carvalho L.P.S."/>
            <person name="Shen B."/>
        </authorList>
    </citation>
    <scope>NUCLEOTIDE SEQUENCE [LARGE SCALE GENOMIC DNA]</scope>
    <source>
        <strain evidence="3 4">NPDC001281</strain>
    </source>
</reference>
<dbReference type="InterPro" id="IPR001107">
    <property type="entry name" value="Band_7"/>
</dbReference>
<dbReference type="EMBL" id="JBIAXI010000024">
    <property type="protein sequence ID" value="MFF4777463.1"/>
    <property type="molecule type" value="Genomic_DNA"/>
</dbReference>
<evidence type="ECO:0000313" key="3">
    <source>
        <dbReference type="EMBL" id="MFF4777463.1"/>
    </source>
</evidence>
<feature type="signal peptide" evidence="1">
    <location>
        <begin position="1"/>
        <end position="24"/>
    </location>
</feature>
<feature type="chain" id="PRO_5045340873" evidence="1">
    <location>
        <begin position="25"/>
        <end position="296"/>
    </location>
</feature>
<gene>
    <name evidence="3" type="ORF">ACFY05_31870</name>
</gene>
<organism evidence="3 4">
    <name type="scientific">Microtetraspora fusca</name>
    <dbReference type="NCBI Taxonomy" id="1997"/>
    <lineage>
        <taxon>Bacteria</taxon>
        <taxon>Bacillati</taxon>
        <taxon>Actinomycetota</taxon>
        <taxon>Actinomycetes</taxon>
        <taxon>Streptosporangiales</taxon>
        <taxon>Streptosporangiaceae</taxon>
        <taxon>Microtetraspora</taxon>
    </lineage>
</organism>
<evidence type="ECO:0000313" key="4">
    <source>
        <dbReference type="Proteomes" id="UP001602119"/>
    </source>
</evidence>
<protein>
    <submittedName>
        <fullName evidence="3">SPFH domain-containing protein</fullName>
    </submittedName>
</protein>
<accession>A0ABW6VEP4</accession>
<comment type="caution">
    <text evidence="3">The sequence shown here is derived from an EMBL/GenBank/DDBJ whole genome shotgun (WGS) entry which is preliminary data.</text>
</comment>
<sequence>MTTTTAGRLALALAAAALLAAACAQTDANEIALNYSGGPIEGVSFLRCIPPNKVQPLGWDDSAYVYRRGQLAYRFDSEDGAQAGPIEIVSRDNVKMTVPGAANFALNTACDKLRAFHERIAKGYGVDFADDNNPHGWDKLVNTYLGQPLARAMKEAASGYNMRALYNDARTYTAWSTKVGQLASKYTRELAGDDYFCAPTFQGTGDCGSPTLVLQKPSPPQEMEEALAAEQVAKVQKAVQEQVNARTNTEMKSLRQLEGVLGAQWAVLYKIYQSSDHPPFVPLPSGGSIQMTSPTK</sequence>
<dbReference type="Pfam" id="PF01145">
    <property type="entry name" value="Band_7"/>
    <property type="match status" value="1"/>
</dbReference>
<proteinExistence type="predicted"/>
<dbReference type="Proteomes" id="UP001602119">
    <property type="component" value="Unassembled WGS sequence"/>
</dbReference>